<dbReference type="Gene3D" id="3.40.50.2000">
    <property type="entry name" value="Glycogen Phosphorylase B"/>
    <property type="match status" value="2"/>
</dbReference>
<dbReference type="InterPro" id="IPR001296">
    <property type="entry name" value="Glyco_trans_1"/>
</dbReference>
<dbReference type="InterPro" id="IPR028098">
    <property type="entry name" value="Glyco_trans_4-like_N"/>
</dbReference>
<sequence>MNIISVNKFFWQKGGSEAVFFGEKSLLESKGHTVVPFSMTDEKNLPSEYNQYFVSNVDYATAGGAAKLTSAMNIIYSFEAKSKMKQLLKVFTPDVAHFHIFQHQISPSVFGPLKKKKVPLVLTLHDLKPICPTYKMYSNDKVCEACKGRKFYNCFAKKCTKGSRFKSLINTVEMYLHYFLGYYQNVDRYIAVSQFYRDKMIEFGFSPEQVVCIPNYIDATQFERPYDDQGYGVFFGRLSYEKGLDHLLNAAALAPDIPLYIAGTGPSEQALKQAAKDRGLSNVKFLGFVSGDELLDLISKASFTVVPSIWYENCPMSVLESLALQTPVIGAEIGGIPELVNHEKDGYTYQAENDQALAESMRQMMLDSTRRQRMGEAGRKKIVKDFNETTHYQRLIDLYQEII</sequence>
<feature type="domain" description="Glycosyl transferase family 1" evidence="1">
    <location>
        <begin position="225"/>
        <end position="380"/>
    </location>
</feature>
<evidence type="ECO:0000313" key="3">
    <source>
        <dbReference type="EMBL" id="VAW50097.1"/>
    </source>
</evidence>
<dbReference type="InterPro" id="IPR050194">
    <property type="entry name" value="Glycosyltransferase_grp1"/>
</dbReference>
<accession>A0A3B0WHI6</accession>
<dbReference type="GO" id="GO:0016757">
    <property type="term" value="F:glycosyltransferase activity"/>
    <property type="evidence" value="ECO:0007669"/>
    <property type="project" value="InterPro"/>
</dbReference>
<proteinExistence type="predicted"/>
<evidence type="ECO:0000259" key="2">
    <source>
        <dbReference type="Pfam" id="PF13439"/>
    </source>
</evidence>
<feature type="domain" description="Glycosyltransferase subfamily 4-like N-terminal" evidence="2">
    <location>
        <begin position="14"/>
        <end position="220"/>
    </location>
</feature>
<gene>
    <name evidence="3" type="ORF">MNBD_GAMMA06-59</name>
</gene>
<dbReference type="SUPFAM" id="SSF53756">
    <property type="entry name" value="UDP-Glycosyltransferase/glycogen phosphorylase"/>
    <property type="match status" value="1"/>
</dbReference>
<dbReference type="PANTHER" id="PTHR45947:SF13">
    <property type="entry name" value="TRANSFERASE"/>
    <property type="match status" value="1"/>
</dbReference>
<dbReference type="AlphaFoldDB" id="A0A3B0WHI6"/>
<dbReference type="PANTHER" id="PTHR45947">
    <property type="entry name" value="SULFOQUINOVOSYL TRANSFERASE SQD2"/>
    <property type="match status" value="1"/>
</dbReference>
<evidence type="ECO:0000259" key="1">
    <source>
        <dbReference type="Pfam" id="PF00534"/>
    </source>
</evidence>
<dbReference type="CDD" id="cd03801">
    <property type="entry name" value="GT4_PimA-like"/>
    <property type="match status" value="1"/>
</dbReference>
<name>A0A3B0WHI6_9ZZZZ</name>
<dbReference type="Pfam" id="PF13439">
    <property type="entry name" value="Glyco_transf_4"/>
    <property type="match status" value="1"/>
</dbReference>
<reference evidence="3" key="1">
    <citation type="submission" date="2018-06" db="EMBL/GenBank/DDBJ databases">
        <authorList>
            <person name="Zhirakovskaya E."/>
        </authorList>
    </citation>
    <scope>NUCLEOTIDE SEQUENCE</scope>
</reference>
<evidence type="ECO:0008006" key="4">
    <source>
        <dbReference type="Google" id="ProtNLM"/>
    </source>
</evidence>
<protein>
    <recommendedName>
        <fullName evidence="4">Glycosyltransferase</fullName>
    </recommendedName>
</protein>
<dbReference type="EMBL" id="UOFD01000002">
    <property type="protein sequence ID" value="VAW50097.1"/>
    <property type="molecule type" value="Genomic_DNA"/>
</dbReference>
<dbReference type="Pfam" id="PF00534">
    <property type="entry name" value="Glycos_transf_1"/>
    <property type="match status" value="1"/>
</dbReference>
<organism evidence="3">
    <name type="scientific">hydrothermal vent metagenome</name>
    <dbReference type="NCBI Taxonomy" id="652676"/>
    <lineage>
        <taxon>unclassified sequences</taxon>
        <taxon>metagenomes</taxon>
        <taxon>ecological metagenomes</taxon>
    </lineage>
</organism>